<keyword evidence="6 9" id="KW-0378">Hydrolase</keyword>
<dbReference type="NCBIfam" id="TIGR03595">
    <property type="entry name" value="Obg_CgtA_exten"/>
    <property type="match status" value="1"/>
</dbReference>
<evidence type="ECO:0000313" key="14">
    <source>
        <dbReference type="EMBL" id="AFQ45892.1"/>
    </source>
</evidence>
<dbReference type="NCBIfam" id="NF008954">
    <property type="entry name" value="PRK12296.1"/>
    <property type="match status" value="1"/>
</dbReference>
<gene>
    <name evidence="9" type="primary">obg</name>
    <name evidence="14" type="ordered locus">Desmer_4061</name>
</gene>
<evidence type="ECO:0000256" key="7">
    <source>
        <dbReference type="ARBA" id="ARBA00022842"/>
    </source>
</evidence>
<evidence type="ECO:0000259" key="13">
    <source>
        <dbReference type="PROSITE" id="PS51883"/>
    </source>
</evidence>
<dbReference type="InterPro" id="IPR027417">
    <property type="entry name" value="P-loop_NTPase"/>
</dbReference>
<evidence type="ECO:0000256" key="1">
    <source>
        <dbReference type="ARBA" id="ARBA00001946"/>
    </source>
</evidence>
<dbReference type="PROSITE" id="PS51881">
    <property type="entry name" value="OCT"/>
    <property type="match status" value="1"/>
</dbReference>
<feature type="binding site" evidence="9">
    <location>
        <begin position="190"/>
        <end position="194"/>
    </location>
    <ligand>
        <name>GTP</name>
        <dbReference type="ChEBI" id="CHEBI:37565"/>
    </ligand>
</feature>
<keyword evidence="15" id="KW-1185">Reference proteome</keyword>
<keyword evidence="4 9" id="KW-0479">Metal-binding</keyword>
<accession>J7IVP4</accession>
<dbReference type="GO" id="GO:0003924">
    <property type="term" value="F:GTPase activity"/>
    <property type="evidence" value="ECO:0007669"/>
    <property type="project" value="UniProtKB-UniRule"/>
</dbReference>
<evidence type="ECO:0000256" key="10">
    <source>
        <dbReference type="SAM" id="MobiDB-lite"/>
    </source>
</evidence>
<dbReference type="InterPro" id="IPR031167">
    <property type="entry name" value="G_OBG"/>
</dbReference>
<dbReference type="CDD" id="cd01898">
    <property type="entry name" value="Obg"/>
    <property type="match status" value="1"/>
</dbReference>
<evidence type="ECO:0000256" key="9">
    <source>
        <dbReference type="HAMAP-Rule" id="MF_01454"/>
    </source>
</evidence>
<comment type="subunit">
    <text evidence="9">Monomer.</text>
</comment>
<dbReference type="AlphaFoldDB" id="J7IVP4"/>
<evidence type="ECO:0000259" key="11">
    <source>
        <dbReference type="PROSITE" id="PS51710"/>
    </source>
</evidence>
<dbReference type="NCBIfam" id="TIGR00231">
    <property type="entry name" value="small_GTP"/>
    <property type="match status" value="1"/>
</dbReference>
<feature type="domain" description="OCT" evidence="12">
    <location>
        <begin position="346"/>
        <end position="422"/>
    </location>
</feature>
<dbReference type="InterPro" id="IPR045086">
    <property type="entry name" value="OBG_GTPase"/>
</dbReference>
<dbReference type="STRING" id="768704.Desmer_4061"/>
<evidence type="ECO:0000256" key="3">
    <source>
        <dbReference type="ARBA" id="ARBA00022490"/>
    </source>
</evidence>
<feature type="binding site" evidence="9">
    <location>
        <begin position="310"/>
        <end position="312"/>
    </location>
    <ligand>
        <name>GTP</name>
        <dbReference type="ChEBI" id="CHEBI:37565"/>
    </ligand>
</feature>
<dbReference type="InterPro" id="IPR006074">
    <property type="entry name" value="GTP1-OBG_CS"/>
</dbReference>
<evidence type="ECO:0000313" key="15">
    <source>
        <dbReference type="Proteomes" id="UP000005262"/>
    </source>
</evidence>
<dbReference type="NCBIfam" id="TIGR02729">
    <property type="entry name" value="Obg_CgtA"/>
    <property type="match status" value="1"/>
</dbReference>
<dbReference type="PRINTS" id="PR00326">
    <property type="entry name" value="GTP1OBG"/>
</dbReference>
<evidence type="ECO:0000256" key="5">
    <source>
        <dbReference type="ARBA" id="ARBA00022741"/>
    </source>
</evidence>
<dbReference type="Proteomes" id="UP000005262">
    <property type="component" value="Chromosome"/>
</dbReference>
<keyword evidence="5 9" id="KW-0547">Nucleotide-binding</keyword>
<dbReference type="Pfam" id="PF09269">
    <property type="entry name" value="DUF1967"/>
    <property type="match status" value="1"/>
</dbReference>
<protein>
    <recommendedName>
        <fullName evidence="9">GTPase Obg</fullName>
        <ecNumber evidence="9">3.6.5.-</ecNumber>
    </recommendedName>
    <alternativeName>
        <fullName evidence="9">GTP-binding protein Obg</fullName>
    </alternativeName>
</protein>
<keyword evidence="8 9" id="KW-0342">GTP-binding</keyword>
<evidence type="ECO:0000256" key="6">
    <source>
        <dbReference type="ARBA" id="ARBA00022801"/>
    </source>
</evidence>
<comment type="subcellular location">
    <subcellularLocation>
        <location evidence="9">Cytoplasm</location>
    </subcellularLocation>
</comment>
<dbReference type="PANTHER" id="PTHR11702">
    <property type="entry name" value="DEVELOPMENTALLY REGULATED GTP-BINDING PROTEIN-RELATED"/>
    <property type="match status" value="1"/>
</dbReference>
<sequence length="422" mass="46025">MFYDRAKIYVKGGDGGAGIVAFRREKYVPEGGPSGGDGGRGGNVVFVGDEGLRTLVDFRYKRHYKADRGDNGMAKNMSGRSGESTVLRIPVGTVILDDGTGEVIADITEHGQRVVVAAGGRGGRGNARFMSNTNKAPTLSENGEPGEEHWLRLELKLLADVGLVGFPNVGKSTIISKVSAAKPKIADYHFTTLVPNLGVVDVEDGESFVMADIPGLIEGAHTGAGLGHEFLRHTERTRLILHVLDISGSEERDPLEDLRIIQDELKLYSPALAERPVIVVANKIDIPGAEENLERLKGELKDRYEIFPVSAATGEGLQNLIYHIAKVLPDISAPTIVTLPDEHRVTKVKSDKRFEIRKENNLFIVEGDEIEKHVKMTFFDQEDSVYRFQNILKAMGIDAALEAAGINEGDKVEIAGVSFDWV</sequence>
<dbReference type="Gene3D" id="3.40.50.300">
    <property type="entry name" value="P-loop containing nucleotide triphosphate hydrolases"/>
    <property type="match status" value="1"/>
</dbReference>
<dbReference type="GO" id="GO:0042254">
    <property type="term" value="P:ribosome biogenesis"/>
    <property type="evidence" value="ECO:0007669"/>
    <property type="project" value="UniProtKB-UniRule"/>
</dbReference>
<feature type="domain" description="OBG-type G" evidence="11">
    <location>
        <begin position="159"/>
        <end position="329"/>
    </location>
</feature>
<feature type="region of interest" description="Disordered" evidence="10">
    <location>
        <begin position="126"/>
        <end position="145"/>
    </location>
</feature>
<dbReference type="InterPro" id="IPR014100">
    <property type="entry name" value="GTP-bd_Obg/CgtA"/>
</dbReference>
<keyword evidence="7 9" id="KW-0460">Magnesium</keyword>
<organism evidence="14 15">
    <name type="scientific">Desulfosporosinus meridiei (strain ATCC BAA-275 / DSM 13257 / KCTC 12902 / NCIMB 13706 / S10)</name>
    <dbReference type="NCBI Taxonomy" id="768704"/>
    <lineage>
        <taxon>Bacteria</taxon>
        <taxon>Bacillati</taxon>
        <taxon>Bacillota</taxon>
        <taxon>Clostridia</taxon>
        <taxon>Eubacteriales</taxon>
        <taxon>Desulfitobacteriaceae</taxon>
        <taxon>Desulfosporosinus</taxon>
    </lineage>
</organism>
<dbReference type="HOGENOM" id="CLU_011747_2_0_9"/>
<dbReference type="EC" id="3.6.5.-" evidence="9"/>
<dbReference type="eggNOG" id="COG0536">
    <property type="taxonomic scope" value="Bacteria"/>
</dbReference>
<dbReference type="SUPFAM" id="SSF52540">
    <property type="entry name" value="P-loop containing nucleoside triphosphate hydrolases"/>
    <property type="match status" value="1"/>
</dbReference>
<dbReference type="GO" id="GO:0000287">
    <property type="term" value="F:magnesium ion binding"/>
    <property type="evidence" value="ECO:0007669"/>
    <property type="project" value="InterPro"/>
</dbReference>
<comment type="cofactor">
    <cofactor evidence="1 9">
        <name>Mg(2+)</name>
        <dbReference type="ChEBI" id="CHEBI:18420"/>
    </cofactor>
</comment>
<dbReference type="InterPro" id="IPR006169">
    <property type="entry name" value="GTP1_OBG_dom"/>
</dbReference>
<feature type="binding site" evidence="9">
    <location>
        <position position="172"/>
    </location>
    <ligand>
        <name>Mg(2+)</name>
        <dbReference type="ChEBI" id="CHEBI:18420"/>
    </ligand>
</feature>
<dbReference type="SUPFAM" id="SSF102741">
    <property type="entry name" value="Obg GTP-binding protein C-terminal domain"/>
    <property type="match status" value="1"/>
</dbReference>
<dbReference type="SUPFAM" id="SSF82051">
    <property type="entry name" value="Obg GTP-binding protein N-terminal domain"/>
    <property type="match status" value="1"/>
</dbReference>
<feature type="binding site" evidence="9">
    <location>
        <position position="192"/>
    </location>
    <ligand>
        <name>Mg(2+)</name>
        <dbReference type="ChEBI" id="CHEBI:18420"/>
    </ligand>
</feature>
<dbReference type="RefSeq" id="WP_014904801.1">
    <property type="nucleotide sequence ID" value="NC_018515.1"/>
</dbReference>
<dbReference type="InterPro" id="IPR006073">
    <property type="entry name" value="GTP-bd"/>
</dbReference>
<comment type="function">
    <text evidence="9">An essential GTPase which binds GTP, GDP and possibly (p)ppGpp with moderate affinity, with high nucleotide exchange rates and a fairly low GTP hydrolysis rate. Plays a role in control of the cell cycle, stress response, ribosome biogenesis and in those bacteria that undergo differentiation, in morphogenesis control.</text>
</comment>
<dbReference type="InterPro" id="IPR005225">
    <property type="entry name" value="Small_GTP-bd"/>
</dbReference>
<dbReference type="InterPro" id="IPR036726">
    <property type="entry name" value="GTP1_OBG_dom_sf"/>
</dbReference>
<dbReference type="InterPro" id="IPR015349">
    <property type="entry name" value="OCT_dom"/>
</dbReference>
<dbReference type="Gene3D" id="2.70.210.12">
    <property type="entry name" value="GTP1/OBG domain"/>
    <property type="match status" value="1"/>
</dbReference>
<evidence type="ECO:0000256" key="8">
    <source>
        <dbReference type="ARBA" id="ARBA00023134"/>
    </source>
</evidence>
<dbReference type="EMBL" id="CP003629">
    <property type="protein sequence ID" value="AFQ45892.1"/>
    <property type="molecule type" value="Genomic_DNA"/>
</dbReference>
<dbReference type="PANTHER" id="PTHR11702:SF31">
    <property type="entry name" value="MITOCHONDRIAL RIBOSOME-ASSOCIATED GTPASE 2"/>
    <property type="match status" value="1"/>
</dbReference>
<dbReference type="HAMAP" id="MF_01454">
    <property type="entry name" value="GTPase_Obg"/>
    <property type="match status" value="1"/>
</dbReference>
<dbReference type="PROSITE" id="PS00905">
    <property type="entry name" value="GTP1_OBG"/>
    <property type="match status" value="1"/>
</dbReference>
<dbReference type="NCBIfam" id="NF008956">
    <property type="entry name" value="PRK12299.1"/>
    <property type="match status" value="1"/>
</dbReference>
<feature type="binding site" evidence="9">
    <location>
        <begin position="212"/>
        <end position="215"/>
    </location>
    <ligand>
        <name>GTP</name>
        <dbReference type="ChEBI" id="CHEBI:37565"/>
    </ligand>
</feature>
<comment type="similarity">
    <text evidence="2 9">Belongs to the TRAFAC class OBG-HflX-like GTPase superfamily. OBG GTPase family.</text>
</comment>
<dbReference type="Pfam" id="PF01018">
    <property type="entry name" value="GTP1_OBG"/>
    <property type="match status" value="1"/>
</dbReference>
<dbReference type="PROSITE" id="PS51883">
    <property type="entry name" value="OBG"/>
    <property type="match status" value="1"/>
</dbReference>
<evidence type="ECO:0000256" key="2">
    <source>
        <dbReference type="ARBA" id="ARBA00007699"/>
    </source>
</evidence>
<dbReference type="OrthoDB" id="9807318at2"/>
<reference evidence="14 15" key="1">
    <citation type="journal article" date="2012" name="J. Bacteriol.">
        <title>Complete genome sequences of Desulfosporosinus orientis DSM765T, Desulfosporosinus youngiae DSM17734T, Desulfosporosinus meridiei DSM13257T, and Desulfosporosinus acidiphilus DSM22704T.</title>
        <authorList>
            <person name="Pester M."/>
            <person name="Brambilla E."/>
            <person name="Alazard D."/>
            <person name="Rattei T."/>
            <person name="Weinmaier T."/>
            <person name="Han J."/>
            <person name="Lucas S."/>
            <person name="Lapidus A."/>
            <person name="Cheng J.F."/>
            <person name="Goodwin L."/>
            <person name="Pitluck S."/>
            <person name="Peters L."/>
            <person name="Ovchinnikova G."/>
            <person name="Teshima H."/>
            <person name="Detter J.C."/>
            <person name="Han C.S."/>
            <person name="Tapia R."/>
            <person name="Land M.L."/>
            <person name="Hauser L."/>
            <person name="Kyrpides N.C."/>
            <person name="Ivanova N.N."/>
            <person name="Pagani I."/>
            <person name="Huntmann M."/>
            <person name="Wei C.L."/>
            <person name="Davenport K.W."/>
            <person name="Daligault H."/>
            <person name="Chain P.S."/>
            <person name="Chen A."/>
            <person name="Mavromatis K."/>
            <person name="Markowitz V."/>
            <person name="Szeto E."/>
            <person name="Mikhailova N."/>
            <person name="Pati A."/>
            <person name="Wagner M."/>
            <person name="Woyke T."/>
            <person name="Ollivier B."/>
            <person name="Klenk H.P."/>
            <person name="Spring S."/>
            <person name="Loy A."/>
        </authorList>
    </citation>
    <scope>NUCLEOTIDE SEQUENCE [LARGE SCALE GENOMIC DNA]</scope>
    <source>
        <strain evidence="15">ATCC BAA-275 / DSM 13257 / NCIMB 13706 / S10</strain>
    </source>
</reference>
<feature type="domain" description="Obg" evidence="13">
    <location>
        <begin position="1"/>
        <end position="158"/>
    </location>
</feature>
<proteinExistence type="inferred from homology"/>
<dbReference type="PROSITE" id="PS51710">
    <property type="entry name" value="G_OBG"/>
    <property type="match status" value="1"/>
</dbReference>
<dbReference type="Pfam" id="PF01926">
    <property type="entry name" value="MMR_HSR1"/>
    <property type="match status" value="1"/>
</dbReference>
<dbReference type="PIRSF" id="PIRSF002401">
    <property type="entry name" value="GTP_bd_Obg/CgtA"/>
    <property type="match status" value="1"/>
</dbReference>
<dbReference type="FunFam" id="2.70.210.12:FF:000001">
    <property type="entry name" value="GTPase Obg"/>
    <property type="match status" value="1"/>
</dbReference>
<feature type="binding site" evidence="9">
    <location>
        <begin position="282"/>
        <end position="285"/>
    </location>
    <ligand>
        <name>GTP</name>
        <dbReference type="ChEBI" id="CHEBI:37565"/>
    </ligand>
</feature>
<keyword evidence="3 9" id="KW-0963">Cytoplasm</keyword>
<feature type="binding site" evidence="9">
    <location>
        <begin position="165"/>
        <end position="172"/>
    </location>
    <ligand>
        <name>GTP</name>
        <dbReference type="ChEBI" id="CHEBI:37565"/>
    </ligand>
</feature>
<evidence type="ECO:0000256" key="4">
    <source>
        <dbReference type="ARBA" id="ARBA00022723"/>
    </source>
</evidence>
<dbReference type="Gene3D" id="3.30.300.350">
    <property type="entry name" value="GTP-binding protein OBG, C-terminal domain"/>
    <property type="match status" value="1"/>
</dbReference>
<dbReference type="NCBIfam" id="NF008955">
    <property type="entry name" value="PRK12297.1"/>
    <property type="match status" value="1"/>
</dbReference>
<dbReference type="GO" id="GO:0005737">
    <property type="term" value="C:cytoplasm"/>
    <property type="evidence" value="ECO:0007669"/>
    <property type="project" value="UniProtKB-SubCell"/>
</dbReference>
<evidence type="ECO:0000259" key="12">
    <source>
        <dbReference type="PROSITE" id="PS51881"/>
    </source>
</evidence>
<reference evidence="15" key="2">
    <citation type="submission" date="2012-08" db="EMBL/GenBank/DDBJ databases">
        <title>Finished genome of Desulfosporosinus meridiei DSM 13257.</title>
        <authorList>
            <person name="Huntemann M."/>
            <person name="Wei C.-L."/>
            <person name="Han J."/>
            <person name="Detter J.C."/>
            <person name="Han C."/>
            <person name="Davenport K."/>
            <person name="Daligault H."/>
            <person name="Erkkila T."/>
            <person name="Gu W."/>
            <person name="Munk A.C.C."/>
            <person name="Teshima H."/>
            <person name="Xu Y."/>
            <person name="Chain P."/>
            <person name="Tapia R."/>
            <person name="Chen A."/>
            <person name="Krypides N."/>
            <person name="Mavromatis K."/>
            <person name="Markowitz V."/>
            <person name="Szeto E."/>
            <person name="Ivanova N."/>
            <person name="Mikhailova N."/>
            <person name="Ovchinnikova G."/>
            <person name="Pagani I."/>
            <person name="Pati A."/>
            <person name="Goodwin L."/>
            <person name="Peters L."/>
            <person name="Pitluck S."/>
            <person name="Woyke T."/>
            <person name="Pester M."/>
            <person name="Spring S."/>
            <person name="Ollivier B."/>
            <person name="Rattei T."/>
            <person name="Klenk H.-P."/>
            <person name="Wagner M."/>
            <person name="Loy A."/>
        </authorList>
    </citation>
    <scope>NUCLEOTIDE SEQUENCE [LARGE SCALE GENOMIC DNA]</scope>
    <source>
        <strain evidence="15">ATCC BAA-275 / DSM 13257 / NCIMB 13706 / S10</strain>
    </source>
</reference>
<feature type="compositionally biased region" description="Polar residues" evidence="10">
    <location>
        <begin position="129"/>
        <end position="141"/>
    </location>
</feature>
<dbReference type="KEGG" id="dmi:Desmer_4061"/>
<name>J7IVP4_DESMD</name>
<dbReference type="GO" id="GO:0005525">
    <property type="term" value="F:GTP binding"/>
    <property type="evidence" value="ECO:0007669"/>
    <property type="project" value="UniProtKB-UniRule"/>
</dbReference>
<dbReference type="InterPro" id="IPR036346">
    <property type="entry name" value="GTP-bd_prot_GTP1/OBG_C_sf"/>
</dbReference>